<protein>
    <submittedName>
        <fullName evidence="2">Profilin</fullName>
    </submittedName>
</protein>
<reference evidence="2" key="1">
    <citation type="submission" date="2016-11" db="UniProtKB">
        <authorList>
            <consortium name="WormBaseParasite"/>
        </authorList>
    </citation>
    <scope>IDENTIFICATION</scope>
    <source>
        <strain evidence="2">KR3021</strain>
    </source>
</reference>
<accession>A0AC35TWI1</accession>
<name>A0AC35TWI1_9BILA</name>
<dbReference type="WBParaSite" id="RSKR_0000511000.1">
    <property type="protein sequence ID" value="RSKR_0000511000.1"/>
    <property type="gene ID" value="RSKR_0000511000"/>
</dbReference>
<evidence type="ECO:0000313" key="2">
    <source>
        <dbReference type="WBParaSite" id="RSKR_0000511000.1"/>
    </source>
</evidence>
<proteinExistence type="predicted"/>
<sequence length="130" mass="13996">MSGWSAYIDNLMESSDKIQKAAIIGFPDGSTWAKSEGANAFNASDAELVRFAKLFENTAAVPSTGADLEGTHYIVPRTEETLIFGKKEKTGFFAAKTTSAILIALYEGENAAEVRTAVENLATYLVETGY</sequence>
<dbReference type="Proteomes" id="UP000095286">
    <property type="component" value="Unplaced"/>
</dbReference>
<organism evidence="1 2">
    <name type="scientific">Rhabditophanes sp. KR3021</name>
    <dbReference type="NCBI Taxonomy" id="114890"/>
    <lineage>
        <taxon>Eukaryota</taxon>
        <taxon>Metazoa</taxon>
        <taxon>Ecdysozoa</taxon>
        <taxon>Nematoda</taxon>
        <taxon>Chromadorea</taxon>
        <taxon>Rhabditida</taxon>
        <taxon>Tylenchina</taxon>
        <taxon>Panagrolaimomorpha</taxon>
        <taxon>Strongyloidoidea</taxon>
        <taxon>Alloionematidae</taxon>
        <taxon>Rhabditophanes</taxon>
    </lineage>
</organism>
<evidence type="ECO:0000313" key="1">
    <source>
        <dbReference type="Proteomes" id="UP000095286"/>
    </source>
</evidence>